<evidence type="ECO:0000313" key="2">
    <source>
        <dbReference type="Proteomes" id="UP000198619"/>
    </source>
</evidence>
<keyword evidence="2" id="KW-1185">Reference proteome</keyword>
<name>A0A1I0V2Q8_9CLOT</name>
<reference evidence="1 2" key="1">
    <citation type="submission" date="2016-10" db="EMBL/GenBank/DDBJ databases">
        <authorList>
            <person name="de Groot N.N."/>
        </authorList>
    </citation>
    <scope>NUCLEOTIDE SEQUENCE [LARGE SCALE GENOMIC DNA]</scope>
    <source>
        <strain evidence="1 2">DSM 12271</strain>
    </source>
</reference>
<evidence type="ECO:0000313" key="1">
    <source>
        <dbReference type="EMBL" id="SFA70571.1"/>
    </source>
</evidence>
<gene>
    <name evidence="1" type="ORF">SAMN04488528_1001117</name>
</gene>
<organism evidence="1 2">
    <name type="scientific">Clostridium frigidicarnis</name>
    <dbReference type="NCBI Taxonomy" id="84698"/>
    <lineage>
        <taxon>Bacteria</taxon>
        <taxon>Bacillati</taxon>
        <taxon>Bacillota</taxon>
        <taxon>Clostridia</taxon>
        <taxon>Eubacteriales</taxon>
        <taxon>Clostridiaceae</taxon>
        <taxon>Clostridium</taxon>
    </lineage>
</organism>
<dbReference type="AlphaFoldDB" id="A0A1I0V2Q8"/>
<accession>A0A1I0V2Q8</accession>
<dbReference type="Proteomes" id="UP000198619">
    <property type="component" value="Unassembled WGS sequence"/>
</dbReference>
<dbReference type="STRING" id="84698.SAMN04488528_1001117"/>
<dbReference type="RefSeq" id="WP_090037673.1">
    <property type="nucleotide sequence ID" value="NZ_FOKI01000001.1"/>
</dbReference>
<protein>
    <submittedName>
        <fullName evidence="1">Uncharacterized protein</fullName>
    </submittedName>
</protein>
<proteinExistence type="predicted"/>
<sequence>MNIEQALKVMYEGGSVESLVSNTAYNLEKLEDGFRLCAEGLQVDLTYLTKEEIQGEFKEIYILETQEQFNNLNDEERAKLIDKTFEGVNNKRKFDKEIRGIS</sequence>
<dbReference type="EMBL" id="FOKI01000001">
    <property type="protein sequence ID" value="SFA70571.1"/>
    <property type="molecule type" value="Genomic_DNA"/>
</dbReference>